<dbReference type="STRING" id="1448308.A0A2T2N1W7"/>
<evidence type="ECO:0000259" key="3">
    <source>
        <dbReference type="Pfam" id="PF00501"/>
    </source>
</evidence>
<dbReference type="PANTHER" id="PTHR43439">
    <property type="entry name" value="PHENYLACETATE-COENZYME A LIGASE"/>
    <property type="match status" value="1"/>
</dbReference>
<evidence type="ECO:0000256" key="1">
    <source>
        <dbReference type="ARBA" id="ARBA00022450"/>
    </source>
</evidence>
<evidence type="ECO:0000313" key="5">
    <source>
        <dbReference type="Proteomes" id="UP000240883"/>
    </source>
</evidence>
<evidence type="ECO:0000256" key="2">
    <source>
        <dbReference type="ARBA" id="ARBA00022553"/>
    </source>
</evidence>
<gene>
    <name evidence="4" type="ORF">BS50DRAFT_231285</name>
</gene>
<feature type="domain" description="AMP-dependent synthetase/ligase" evidence="3">
    <location>
        <begin position="24"/>
        <end position="351"/>
    </location>
</feature>
<keyword evidence="5" id="KW-1185">Reference proteome</keyword>
<dbReference type="Pfam" id="PF00501">
    <property type="entry name" value="AMP-binding"/>
    <property type="match status" value="1"/>
</dbReference>
<dbReference type="Pfam" id="PF23562">
    <property type="entry name" value="AMP-binding_C_3"/>
    <property type="match status" value="1"/>
</dbReference>
<dbReference type="PANTHER" id="PTHR43439:SF2">
    <property type="entry name" value="ENZYME, PUTATIVE (JCVI)-RELATED"/>
    <property type="match status" value="1"/>
</dbReference>
<dbReference type="EMBL" id="KZ678156">
    <property type="protein sequence ID" value="PSN59431.1"/>
    <property type="molecule type" value="Genomic_DNA"/>
</dbReference>
<dbReference type="InterPro" id="IPR000873">
    <property type="entry name" value="AMP-dep_synth/lig_dom"/>
</dbReference>
<proteinExistence type="predicted"/>
<accession>A0A2T2N1W7</accession>
<dbReference type="SUPFAM" id="SSF56801">
    <property type="entry name" value="Acetyl-CoA synthetase-like"/>
    <property type="match status" value="1"/>
</dbReference>
<dbReference type="Gene3D" id="3.40.50.12780">
    <property type="entry name" value="N-terminal domain of ligase-like"/>
    <property type="match status" value="1"/>
</dbReference>
<sequence length="551" mass="61547">MAFWNTVMDSSVPYGKRLVPLVVDEVAKNDPGRICFSYPRSSNLKDGFRDVNFRTFANAVNKTAFFIQREIGRSSMFETVMYMGYPDIRHFIILVALMKTGHKVLFSSHRNSVSGHADLIKRTDCTILVHTAGFPVSGIQEKCRMETICLPELDLLLDDSPCDHYPYTKTYDEAKHHPCLVLHTSGTTSLPKPVVWTHGSLTTSDSHHLVPSIDSRPTLWGPIADATRRLYTALPIFHGAGVATGIMKACFNGTAIVIGPPGLATADTLAEMLEYADLDCIACLPITLEDVATRPDVLEKLGRLKYANYVGGQISSHAGDTISRHVHLYNNMASTETNILVQHATDREDWQYICLSPAYNGITMRPVGVDAYELVFVRDDAHAELQGVFKVFPRLKEYSMCDLYSQHPTKPNHWKYEGRSDDMIVLGSGWNFNPSTHESLLASHKAVRHCILVGNGRDRPAAIIELRSEYYTEELEGKRRLGEMIWPKIQEANRLADTAGQLGKEMMIFATREKPFPLAGKGSIQRKMIAKMYTPEMDELYASLGKGGISV</sequence>
<dbReference type="Proteomes" id="UP000240883">
    <property type="component" value="Unassembled WGS sequence"/>
</dbReference>
<evidence type="ECO:0000313" key="4">
    <source>
        <dbReference type="EMBL" id="PSN59431.1"/>
    </source>
</evidence>
<organism evidence="4 5">
    <name type="scientific">Corynespora cassiicola Philippines</name>
    <dbReference type="NCBI Taxonomy" id="1448308"/>
    <lineage>
        <taxon>Eukaryota</taxon>
        <taxon>Fungi</taxon>
        <taxon>Dikarya</taxon>
        <taxon>Ascomycota</taxon>
        <taxon>Pezizomycotina</taxon>
        <taxon>Dothideomycetes</taxon>
        <taxon>Pleosporomycetidae</taxon>
        <taxon>Pleosporales</taxon>
        <taxon>Corynesporascaceae</taxon>
        <taxon>Corynespora</taxon>
    </lineage>
</organism>
<protein>
    <submittedName>
        <fullName evidence="4">Acetyl-CoA synthetase-like protein</fullName>
    </submittedName>
</protein>
<dbReference type="InterPro" id="IPR051414">
    <property type="entry name" value="Adenylate-forming_Reductase"/>
</dbReference>
<keyword evidence="1" id="KW-0596">Phosphopantetheine</keyword>
<dbReference type="OrthoDB" id="429813at2759"/>
<reference evidence="4 5" key="1">
    <citation type="journal article" date="2018" name="Front. Microbiol.">
        <title>Genome-Wide Analysis of Corynespora cassiicola Leaf Fall Disease Putative Effectors.</title>
        <authorList>
            <person name="Lopez D."/>
            <person name="Ribeiro S."/>
            <person name="Label P."/>
            <person name="Fumanal B."/>
            <person name="Venisse J.S."/>
            <person name="Kohler A."/>
            <person name="de Oliveira R.R."/>
            <person name="Labutti K."/>
            <person name="Lipzen A."/>
            <person name="Lail K."/>
            <person name="Bauer D."/>
            <person name="Ohm R.A."/>
            <person name="Barry K.W."/>
            <person name="Spatafora J."/>
            <person name="Grigoriev I.V."/>
            <person name="Martin F.M."/>
            <person name="Pujade-Renaud V."/>
        </authorList>
    </citation>
    <scope>NUCLEOTIDE SEQUENCE [LARGE SCALE GENOMIC DNA]</scope>
    <source>
        <strain evidence="4 5">Philippines</strain>
    </source>
</reference>
<dbReference type="InterPro" id="IPR020845">
    <property type="entry name" value="AMP-binding_CS"/>
</dbReference>
<dbReference type="PROSITE" id="PS00455">
    <property type="entry name" value="AMP_BINDING"/>
    <property type="match status" value="1"/>
</dbReference>
<dbReference type="AlphaFoldDB" id="A0A2T2N1W7"/>
<keyword evidence="2" id="KW-0597">Phosphoprotein</keyword>
<name>A0A2T2N1W7_CORCC</name>
<dbReference type="InterPro" id="IPR042099">
    <property type="entry name" value="ANL_N_sf"/>
</dbReference>